<gene>
    <name evidence="3" type="ORF">RD792_004275</name>
</gene>
<evidence type="ECO:0000313" key="3">
    <source>
        <dbReference type="EMBL" id="KAK4488511.1"/>
    </source>
</evidence>
<sequence length="134" mass="15038">MPRNRGNRKRGEIEADLVTRDPFRKECGEEYAQVISKVLNGICCAVCLDGIIRTCHVSTDLLNIVGVVEGDILLVRPHNSKKRRADVILKFMPEEAMLLKAHGVLPENTLLNEGILGGMQSEEVEFKDEDIYTM</sequence>
<accession>A0ABR0DHY9</accession>
<dbReference type="InterPro" id="IPR006196">
    <property type="entry name" value="RNA-binding_domain_S1_IF1"/>
</dbReference>
<comment type="caution">
    <text evidence="3">The sequence shown here is derived from an EMBL/GenBank/DDBJ whole genome shotgun (WGS) entry which is preliminary data.</text>
</comment>
<dbReference type="InterPro" id="IPR001253">
    <property type="entry name" value="TIF_eIF-1A"/>
</dbReference>
<dbReference type="PROSITE" id="PS50832">
    <property type="entry name" value="S1_IF1_TYPE"/>
    <property type="match status" value="1"/>
</dbReference>
<dbReference type="Gene3D" id="2.40.50.140">
    <property type="entry name" value="Nucleic acid-binding proteins"/>
    <property type="match status" value="1"/>
</dbReference>
<dbReference type="InterPro" id="IPR012340">
    <property type="entry name" value="NA-bd_OB-fold"/>
</dbReference>
<evidence type="ECO:0000313" key="4">
    <source>
        <dbReference type="Proteomes" id="UP001291926"/>
    </source>
</evidence>
<dbReference type="Proteomes" id="UP001291926">
    <property type="component" value="Unassembled WGS sequence"/>
</dbReference>
<dbReference type="SMART" id="SM00652">
    <property type="entry name" value="eIF1a"/>
    <property type="match status" value="1"/>
</dbReference>
<organism evidence="3 4">
    <name type="scientific">Penstemon davidsonii</name>
    <dbReference type="NCBI Taxonomy" id="160366"/>
    <lineage>
        <taxon>Eukaryota</taxon>
        <taxon>Viridiplantae</taxon>
        <taxon>Streptophyta</taxon>
        <taxon>Embryophyta</taxon>
        <taxon>Tracheophyta</taxon>
        <taxon>Spermatophyta</taxon>
        <taxon>Magnoliopsida</taxon>
        <taxon>eudicotyledons</taxon>
        <taxon>Gunneridae</taxon>
        <taxon>Pentapetalae</taxon>
        <taxon>asterids</taxon>
        <taxon>lamiids</taxon>
        <taxon>Lamiales</taxon>
        <taxon>Plantaginaceae</taxon>
        <taxon>Cheloneae</taxon>
        <taxon>Penstemon</taxon>
    </lineage>
</organism>
<keyword evidence="4" id="KW-1185">Reference proteome</keyword>
<dbReference type="SUPFAM" id="SSF50249">
    <property type="entry name" value="Nucleic acid-binding proteins"/>
    <property type="match status" value="1"/>
</dbReference>
<proteinExistence type="predicted"/>
<evidence type="ECO:0000256" key="1">
    <source>
        <dbReference type="PROSITE-ProRule" id="PRU00181"/>
    </source>
</evidence>
<name>A0ABR0DHY9_9LAMI</name>
<evidence type="ECO:0000259" key="2">
    <source>
        <dbReference type="PROSITE" id="PS50832"/>
    </source>
</evidence>
<keyword evidence="1" id="KW-0648">Protein biosynthesis</keyword>
<keyword evidence="1" id="KW-0396">Initiation factor</keyword>
<protein>
    <recommendedName>
        <fullName evidence="2">S1-like domain-containing protein</fullName>
    </recommendedName>
</protein>
<feature type="domain" description="S1-like" evidence="2">
    <location>
        <begin position="18"/>
        <end position="92"/>
    </location>
</feature>
<reference evidence="3 4" key="1">
    <citation type="journal article" date="2023" name="bioRxiv">
        <title>Genome report: Whole genome sequence and annotation of Penstemon davidsonii.</title>
        <authorList>
            <person name="Ostevik K.L."/>
            <person name="Alabady M."/>
            <person name="Zhang M."/>
            <person name="Rausher M.D."/>
        </authorList>
    </citation>
    <scope>NUCLEOTIDE SEQUENCE [LARGE SCALE GENOMIC DNA]</scope>
    <source>
        <strain evidence="3">DNT005</strain>
        <tissue evidence="3">Whole leaf</tissue>
    </source>
</reference>
<dbReference type="EMBL" id="JAYDYQ010001088">
    <property type="protein sequence ID" value="KAK4488511.1"/>
    <property type="molecule type" value="Genomic_DNA"/>
</dbReference>
<dbReference type="PANTHER" id="PTHR21668">
    <property type="entry name" value="EIF-1A"/>
    <property type="match status" value="1"/>
</dbReference>